<dbReference type="Pfam" id="PF13920">
    <property type="entry name" value="zf-C3HC4_3"/>
    <property type="match status" value="1"/>
</dbReference>
<dbReference type="PANTHER" id="PTHR47568">
    <property type="match status" value="1"/>
</dbReference>
<evidence type="ECO:0000259" key="15">
    <source>
        <dbReference type="PROSITE" id="PS50089"/>
    </source>
</evidence>
<gene>
    <name evidence="16" type="ORF">HYH03_002920</name>
</gene>
<keyword evidence="10 14" id="KW-1133">Transmembrane helix</keyword>
<keyword evidence="5 14" id="KW-0812">Transmembrane</keyword>
<keyword evidence="17" id="KW-1185">Reference proteome</keyword>
<dbReference type="OrthoDB" id="66726at2759"/>
<keyword evidence="7 12" id="KW-0863">Zinc-finger</keyword>
<feature type="compositionally biased region" description="Gly residues" evidence="13">
    <location>
        <begin position="232"/>
        <end position="244"/>
    </location>
</feature>
<keyword evidence="8" id="KW-0833">Ubl conjugation pathway</keyword>
<feature type="transmembrane region" description="Helical" evidence="14">
    <location>
        <begin position="12"/>
        <end position="33"/>
    </location>
</feature>
<dbReference type="GO" id="GO:0016020">
    <property type="term" value="C:membrane"/>
    <property type="evidence" value="ECO:0007669"/>
    <property type="project" value="UniProtKB-SubCell"/>
</dbReference>
<comment type="catalytic activity">
    <reaction evidence="1">
        <text>S-ubiquitinyl-[E2 ubiquitin-conjugating enzyme]-L-cysteine + [acceptor protein]-L-lysine = [E2 ubiquitin-conjugating enzyme]-L-cysteine + N(6)-ubiquitinyl-[acceptor protein]-L-lysine.</text>
        <dbReference type="EC" id="2.3.2.27"/>
    </reaction>
</comment>
<feature type="domain" description="RING-type" evidence="15">
    <location>
        <begin position="428"/>
        <end position="464"/>
    </location>
</feature>
<dbReference type="GO" id="GO:0016567">
    <property type="term" value="P:protein ubiquitination"/>
    <property type="evidence" value="ECO:0007669"/>
    <property type="project" value="InterPro"/>
</dbReference>
<accession>A0A836C3Z8</accession>
<feature type="compositionally biased region" description="Basic and acidic residues" evidence="13">
    <location>
        <begin position="246"/>
        <end position="258"/>
    </location>
</feature>
<feature type="compositionally biased region" description="Polar residues" evidence="13">
    <location>
        <begin position="213"/>
        <end position="225"/>
    </location>
</feature>
<comment type="subcellular location">
    <subcellularLocation>
        <location evidence="2">Membrane</location>
        <topology evidence="2">Multi-pass membrane protein</topology>
    </subcellularLocation>
</comment>
<dbReference type="InterPro" id="IPR044231">
    <property type="entry name" value="SP1/SPL1"/>
</dbReference>
<evidence type="ECO:0000313" key="16">
    <source>
        <dbReference type="EMBL" id="KAG2499345.1"/>
    </source>
</evidence>
<evidence type="ECO:0000256" key="7">
    <source>
        <dbReference type="ARBA" id="ARBA00022771"/>
    </source>
</evidence>
<dbReference type="EC" id="2.3.2.27" evidence="3"/>
<dbReference type="Proteomes" id="UP000612055">
    <property type="component" value="Unassembled WGS sequence"/>
</dbReference>
<evidence type="ECO:0000256" key="14">
    <source>
        <dbReference type="SAM" id="Phobius"/>
    </source>
</evidence>
<dbReference type="GO" id="GO:0008270">
    <property type="term" value="F:zinc ion binding"/>
    <property type="evidence" value="ECO:0007669"/>
    <property type="project" value="UniProtKB-KW"/>
</dbReference>
<sequence>MSNNQISLPAWLHWVSFGGVASLGVSAVLFQVARMHDGRAAELGQAMPLESLADALRLDSLPMLVAVRGRVTCREPSKCELGGGLAVMRELVEEEVYFKEHPSGRVTQECFETRREQEAREAHLEDRTGWLKLENLANAAGLPGVMESRQVFRPVDPAQGGVMAQVFTGISRALKSMVKHGVRSTERFLPVNTTVTVVGELVHDAVGTHLLGQITNGPSTSNDQPSTSSGSGSKGGAGGGGSKGSTGRDKAAAERRGSGDGASTSGRPAGSGSGSGSGASSIAAGALSSVAAVGAADLIEQAASAAVQALPYTLRMPAHGPYQVTTLTLPQLRASLHNTSRTLRFFAWSFGLLGAALAARKVAQQLWRLRERRRVKRLLAEAQAARRQRQAAAAEAGSGREGGAAAAGEGGAAGGGGAEEGLRAPGTCVVCFDRDAEFVYTRCGHLCVCEECMARVGEVCPMCRASSRFIRVFRP</sequence>
<evidence type="ECO:0000256" key="2">
    <source>
        <dbReference type="ARBA" id="ARBA00004141"/>
    </source>
</evidence>
<evidence type="ECO:0000256" key="8">
    <source>
        <dbReference type="ARBA" id="ARBA00022786"/>
    </source>
</evidence>
<evidence type="ECO:0000256" key="3">
    <source>
        <dbReference type="ARBA" id="ARBA00012483"/>
    </source>
</evidence>
<keyword evidence="9" id="KW-0862">Zinc</keyword>
<dbReference type="PANTHER" id="PTHR47568:SF2">
    <property type="entry name" value="E3 UBIQUITIN-PROTEIN LIGASE SP1-RELATED"/>
    <property type="match status" value="1"/>
</dbReference>
<dbReference type="InterPro" id="IPR022170">
    <property type="entry name" value="MUL1-like"/>
</dbReference>
<reference evidence="16" key="1">
    <citation type="journal article" date="2020" name="bioRxiv">
        <title>Comparative genomics of Chlamydomonas.</title>
        <authorList>
            <person name="Craig R.J."/>
            <person name="Hasan A.R."/>
            <person name="Ness R.W."/>
            <person name="Keightley P.D."/>
        </authorList>
    </citation>
    <scope>NUCLEOTIDE SEQUENCE</scope>
    <source>
        <strain evidence="16">CCAP 11/70</strain>
    </source>
</reference>
<keyword evidence="6" id="KW-0479">Metal-binding</keyword>
<evidence type="ECO:0000256" key="5">
    <source>
        <dbReference type="ARBA" id="ARBA00022692"/>
    </source>
</evidence>
<keyword evidence="11 14" id="KW-0472">Membrane</keyword>
<dbReference type="Pfam" id="PF12483">
    <property type="entry name" value="GIDE"/>
    <property type="match status" value="1"/>
</dbReference>
<keyword evidence="4" id="KW-0808">Transferase</keyword>
<feature type="region of interest" description="Disordered" evidence="13">
    <location>
        <begin position="390"/>
        <end position="411"/>
    </location>
</feature>
<feature type="compositionally biased region" description="Low complexity" evidence="13">
    <location>
        <begin position="390"/>
        <end position="407"/>
    </location>
</feature>
<comment type="caution">
    <text evidence="16">The sequence shown here is derived from an EMBL/GenBank/DDBJ whole genome shotgun (WGS) entry which is preliminary data.</text>
</comment>
<evidence type="ECO:0000256" key="13">
    <source>
        <dbReference type="SAM" id="MobiDB-lite"/>
    </source>
</evidence>
<evidence type="ECO:0000313" key="17">
    <source>
        <dbReference type="Proteomes" id="UP000612055"/>
    </source>
</evidence>
<proteinExistence type="predicted"/>
<dbReference type="AlphaFoldDB" id="A0A836C3Z8"/>
<evidence type="ECO:0000256" key="9">
    <source>
        <dbReference type="ARBA" id="ARBA00022833"/>
    </source>
</evidence>
<protein>
    <recommendedName>
        <fullName evidence="3">RING-type E3 ubiquitin transferase</fullName>
        <ecNumber evidence="3">2.3.2.27</ecNumber>
    </recommendedName>
</protein>
<dbReference type="SUPFAM" id="SSF57850">
    <property type="entry name" value="RING/U-box"/>
    <property type="match status" value="1"/>
</dbReference>
<evidence type="ECO:0000256" key="10">
    <source>
        <dbReference type="ARBA" id="ARBA00022989"/>
    </source>
</evidence>
<dbReference type="EMBL" id="JAEHOE010000007">
    <property type="protein sequence ID" value="KAG2499345.1"/>
    <property type="molecule type" value="Genomic_DNA"/>
</dbReference>
<organism evidence="16 17">
    <name type="scientific">Edaphochlamys debaryana</name>
    <dbReference type="NCBI Taxonomy" id="47281"/>
    <lineage>
        <taxon>Eukaryota</taxon>
        <taxon>Viridiplantae</taxon>
        <taxon>Chlorophyta</taxon>
        <taxon>core chlorophytes</taxon>
        <taxon>Chlorophyceae</taxon>
        <taxon>CS clade</taxon>
        <taxon>Chlamydomonadales</taxon>
        <taxon>Chlamydomonadales incertae sedis</taxon>
        <taxon>Edaphochlamys</taxon>
    </lineage>
</organism>
<dbReference type="InterPro" id="IPR001841">
    <property type="entry name" value="Znf_RING"/>
</dbReference>
<evidence type="ECO:0000256" key="4">
    <source>
        <dbReference type="ARBA" id="ARBA00022679"/>
    </source>
</evidence>
<feature type="region of interest" description="Disordered" evidence="13">
    <location>
        <begin position="212"/>
        <end position="278"/>
    </location>
</feature>
<dbReference type="Gene3D" id="3.30.40.10">
    <property type="entry name" value="Zinc/RING finger domain, C3HC4 (zinc finger)"/>
    <property type="match status" value="1"/>
</dbReference>
<dbReference type="GO" id="GO:0061630">
    <property type="term" value="F:ubiquitin protein ligase activity"/>
    <property type="evidence" value="ECO:0007669"/>
    <property type="project" value="UniProtKB-EC"/>
</dbReference>
<dbReference type="PROSITE" id="PS50089">
    <property type="entry name" value="ZF_RING_2"/>
    <property type="match status" value="1"/>
</dbReference>
<evidence type="ECO:0000256" key="1">
    <source>
        <dbReference type="ARBA" id="ARBA00000900"/>
    </source>
</evidence>
<evidence type="ECO:0000256" key="12">
    <source>
        <dbReference type="PROSITE-ProRule" id="PRU00175"/>
    </source>
</evidence>
<dbReference type="InterPro" id="IPR013083">
    <property type="entry name" value="Znf_RING/FYVE/PHD"/>
</dbReference>
<evidence type="ECO:0000256" key="11">
    <source>
        <dbReference type="ARBA" id="ARBA00023136"/>
    </source>
</evidence>
<evidence type="ECO:0000256" key="6">
    <source>
        <dbReference type="ARBA" id="ARBA00022723"/>
    </source>
</evidence>
<name>A0A836C3Z8_9CHLO</name>